<feature type="transmembrane region" description="Helical" evidence="7">
    <location>
        <begin position="77"/>
        <end position="99"/>
    </location>
</feature>
<feature type="transmembrane region" description="Helical" evidence="7">
    <location>
        <begin position="106"/>
        <end position="128"/>
    </location>
</feature>
<evidence type="ECO:0000313" key="9">
    <source>
        <dbReference type="Proteomes" id="UP000751190"/>
    </source>
</evidence>
<proteinExistence type="inferred from homology"/>
<dbReference type="AlphaFoldDB" id="A0A8J5XG75"/>
<dbReference type="Gene3D" id="1.20.1530.20">
    <property type="match status" value="1"/>
</dbReference>
<dbReference type="Proteomes" id="UP000751190">
    <property type="component" value="Unassembled WGS sequence"/>
</dbReference>
<evidence type="ECO:0000256" key="3">
    <source>
        <dbReference type="ARBA" id="ARBA00022692"/>
    </source>
</evidence>
<feature type="region of interest" description="Disordered" evidence="6">
    <location>
        <begin position="301"/>
        <end position="342"/>
    </location>
</feature>
<evidence type="ECO:0000313" key="8">
    <source>
        <dbReference type="EMBL" id="KAG8466518.1"/>
    </source>
</evidence>
<evidence type="ECO:0000256" key="2">
    <source>
        <dbReference type="ARBA" id="ARBA00006528"/>
    </source>
</evidence>
<dbReference type="InterPro" id="IPR004710">
    <property type="entry name" value="Bilac:Na_transpt"/>
</dbReference>
<dbReference type="EMBL" id="JAGTXO010000007">
    <property type="protein sequence ID" value="KAG8466518.1"/>
    <property type="molecule type" value="Genomic_DNA"/>
</dbReference>
<dbReference type="GO" id="GO:0008508">
    <property type="term" value="F:bile acid:sodium symporter activity"/>
    <property type="evidence" value="ECO:0007669"/>
    <property type="project" value="TreeGrafter"/>
</dbReference>
<gene>
    <name evidence="8" type="ORF">KFE25_007897</name>
</gene>
<organism evidence="8 9">
    <name type="scientific">Diacronema lutheri</name>
    <name type="common">Unicellular marine alga</name>
    <name type="synonym">Monochrysis lutheri</name>
    <dbReference type="NCBI Taxonomy" id="2081491"/>
    <lineage>
        <taxon>Eukaryota</taxon>
        <taxon>Haptista</taxon>
        <taxon>Haptophyta</taxon>
        <taxon>Pavlovophyceae</taxon>
        <taxon>Pavlovales</taxon>
        <taxon>Pavlovaceae</taxon>
        <taxon>Diacronema</taxon>
    </lineage>
</organism>
<dbReference type="OMA" id="KMWTDAD"/>
<dbReference type="PANTHER" id="PTHR10361:SF28">
    <property type="entry name" value="P3 PROTEIN-RELATED"/>
    <property type="match status" value="1"/>
</dbReference>
<name>A0A8J5XG75_DIALT</name>
<feature type="transmembrane region" description="Helical" evidence="7">
    <location>
        <begin position="234"/>
        <end position="254"/>
    </location>
</feature>
<evidence type="ECO:0000256" key="7">
    <source>
        <dbReference type="SAM" id="Phobius"/>
    </source>
</evidence>
<dbReference type="GO" id="GO:0016020">
    <property type="term" value="C:membrane"/>
    <property type="evidence" value="ECO:0007669"/>
    <property type="project" value="UniProtKB-SubCell"/>
</dbReference>
<feature type="transmembrane region" description="Helical" evidence="7">
    <location>
        <begin position="202"/>
        <end position="222"/>
    </location>
</feature>
<accession>A0A8J5XG75</accession>
<dbReference type="InterPro" id="IPR002657">
    <property type="entry name" value="BilAc:Na_symport/Acr3"/>
</dbReference>
<evidence type="ECO:0000256" key="4">
    <source>
        <dbReference type="ARBA" id="ARBA00022989"/>
    </source>
</evidence>
<comment type="similarity">
    <text evidence="2">Belongs to the bile acid:sodium symporter (BASS) (TC 2.A.28) family.</text>
</comment>
<keyword evidence="5 7" id="KW-0472">Membrane</keyword>
<keyword evidence="9" id="KW-1185">Reference proteome</keyword>
<feature type="compositionally biased region" description="Low complexity" evidence="6">
    <location>
        <begin position="325"/>
        <end position="335"/>
    </location>
</feature>
<sequence length="370" mass="38051">MAVDLSDPDFVASITATLSTIMLVAVQAGLGCTVTVMDLRDNMRRPLAVGVGLFAQVLGMPLIAYGLAASLKIKGDGLLGLALVACTPGGSMSNVFSYFSRGSMSLSITLTVLSNLIAFGSMPLALFLLAPDSAVPFMEVVKTLALTIVPTAFGIALKTYAPRIALWGEKLGAGIGGIAVLGAIISGIAGNAKQLPLLPPELFISTALLGALGIVLAWVLAVMARIHGSRRITLCIETGVQNLALTLALIALSFGNKFDVVVYSYVYGFVICIECAIFSALVRWPPVRLRLCGVDPSELEAPEAGQADPTLSPGKELESPPAAPPAALAAGAGRAARADVESQSPPVAGRAFPFSAFWGGSGKSAVAARV</sequence>
<dbReference type="InterPro" id="IPR038770">
    <property type="entry name" value="Na+/solute_symporter_sf"/>
</dbReference>
<evidence type="ECO:0000256" key="6">
    <source>
        <dbReference type="SAM" id="MobiDB-lite"/>
    </source>
</evidence>
<dbReference type="OrthoDB" id="203097at2759"/>
<feature type="transmembrane region" description="Helical" evidence="7">
    <location>
        <begin position="12"/>
        <end position="36"/>
    </location>
</feature>
<dbReference type="Pfam" id="PF01758">
    <property type="entry name" value="SBF"/>
    <property type="match status" value="1"/>
</dbReference>
<evidence type="ECO:0000256" key="1">
    <source>
        <dbReference type="ARBA" id="ARBA00004141"/>
    </source>
</evidence>
<reference evidence="8" key="1">
    <citation type="submission" date="2021-05" db="EMBL/GenBank/DDBJ databases">
        <title>The genome of the haptophyte Pavlova lutheri (Diacronema luteri, Pavlovales) - a model for lipid biosynthesis in eukaryotic algae.</title>
        <authorList>
            <person name="Hulatt C.J."/>
            <person name="Posewitz M.C."/>
        </authorList>
    </citation>
    <scope>NUCLEOTIDE SEQUENCE</scope>
    <source>
        <strain evidence="8">NIVA-4/92</strain>
    </source>
</reference>
<feature type="transmembrane region" description="Helical" evidence="7">
    <location>
        <begin position="48"/>
        <end position="71"/>
    </location>
</feature>
<comment type="caution">
    <text evidence="8">The sequence shown here is derived from an EMBL/GenBank/DDBJ whole genome shotgun (WGS) entry which is preliminary data.</text>
</comment>
<dbReference type="PANTHER" id="PTHR10361">
    <property type="entry name" value="SODIUM-BILE ACID COTRANSPORTER"/>
    <property type="match status" value="1"/>
</dbReference>
<keyword evidence="4 7" id="KW-1133">Transmembrane helix</keyword>
<feature type="transmembrane region" description="Helical" evidence="7">
    <location>
        <begin position="260"/>
        <end position="282"/>
    </location>
</feature>
<evidence type="ECO:0000256" key="5">
    <source>
        <dbReference type="ARBA" id="ARBA00023136"/>
    </source>
</evidence>
<feature type="transmembrane region" description="Helical" evidence="7">
    <location>
        <begin position="171"/>
        <end position="190"/>
    </location>
</feature>
<protein>
    <submittedName>
        <fullName evidence="8">Uncharacterized protein</fullName>
    </submittedName>
</protein>
<comment type="subcellular location">
    <subcellularLocation>
        <location evidence="1">Membrane</location>
        <topology evidence="1">Multi-pass membrane protein</topology>
    </subcellularLocation>
</comment>
<feature type="transmembrane region" description="Helical" evidence="7">
    <location>
        <begin position="140"/>
        <end position="159"/>
    </location>
</feature>
<keyword evidence="3 7" id="KW-0812">Transmembrane</keyword>